<dbReference type="AlphaFoldDB" id="A0A368S3W7"/>
<gene>
    <name evidence="1" type="ORF">SETIT_8G036700v2</name>
</gene>
<name>A0A368S3W7_SETIT</name>
<protein>
    <submittedName>
        <fullName evidence="1">Uncharacterized protein</fullName>
    </submittedName>
</protein>
<organism evidence="1">
    <name type="scientific">Setaria italica</name>
    <name type="common">Foxtail millet</name>
    <name type="synonym">Panicum italicum</name>
    <dbReference type="NCBI Taxonomy" id="4555"/>
    <lineage>
        <taxon>Eukaryota</taxon>
        <taxon>Viridiplantae</taxon>
        <taxon>Streptophyta</taxon>
        <taxon>Embryophyta</taxon>
        <taxon>Tracheophyta</taxon>
        <taxon>Spermatophyta</taxon>
        <taxon>Magnoliopsida</taxon>
        <taxon>Liliopsida</taxon>
        <taxon>Poales</taxon>
        <taxon>Poaceae</taxon>
        <taxon>PACMAD clade</taxon>
        <taxon>Panicoideae</taxon>
        <taxon>Panicodae</taxon>
        <taxon>Paniceae</taxon>
        <taxon>Cenchrinae</taxon>
        <taxon>Setaria</taxon>
    </lineage>
</organism>
<evidence type="ECO:0000313" key="1">
    <source>
        <dbReference type="EMBL" id="RCV37108.1"/>
    </source>
</evidence>
<reference evidence="1" key="1">
    <citation type="journal article" date="2012" name="Nat. Biotechnol.">
        <title>Reference genome sequence of the model plant Setaria.</title>
        <authorList>
            <person name="Bennetzen J.L."/>
            <person name="Schmutz J."/>
            <person name="Wang H."/>
            <person name="Percifield R."/>
            <person name="Hawkins J."/>
            <person name="Pontaroli A.C."/>
            <person name="Estep M."/>
            <person name="Feng L."/>
            <person name="Vaughn J.N."/>
            <person name="Grimwood J."/>
            <person name="Jenkins J."/>
            <person name="Barry K."/>
            <person name="Lindquist E."/>
            <person name="Hellsten U."/>
            <person name="Deshpande S."/>
            <person name="Wang X."/>
            <person name="Wu X."/>
            <person name="Mitros T."/>
            <person name="Triplett J."/>
            <person name="Yang X."/>
            <person name="Ye C.Y."/>
            <person name="Mauro-Herrera M."/>
            <person name="Wang L."/>
            <person name="Li P."/>
            <person name="Sharma M."/>
            <person name="Sharma R."/>
            <person name="Ronald P.C."/>
            <person name="Panaud O."/>
            <person name="Kellogg E.A."/>
            <person name="Brutnell T.P."/>
            <person name="Doust A.N."/>
            <person name="Tuskan G.A."/>
            <person name="Rokhsar D."/>
            <person name="Devos K.M."/>
        </authorList>
    </citation>
    <scope>NUCLEOTIDE SEQUENCE [LARGE SCALE GENOMIC DNA]</scope>
    <source>
        <strain evidence="1">Yugu1</strain>
    </source>
</reference>
<accession>A0A368S3W7</accession>
<proteinExistence type="predicted"/>
<reference evidence="1" key="2">
    <citation type="submission" date="2015-07" db="EMBL/GenBank/DDBJ databases">
        <authorList>
            <person name="Noorani M."/>
        </authorList>
    </citation>
    <scope>NUCLEOTIDE SEQUENCE</scope>
    <source>
        <strain evidence="1">Yugu1</strain>
    </source>
</reference>
<sequence>MEGNREIAWPIPLSGFKAKTPQEGCKRYHPPTNLNSEGPSWPAIFHWLPPFLLVFLEPTRLFSAPPARSYRPHRLHGRPILRMAQPHPAVIAWKVLRRLVSRHFSATAPPRWCSTECPAGRGTAHFPARSILQMPSSALSCSVFRNSESLDKTLKLVRRGVFFFWLLGEVQGNFFFRRRVLHGVGSFYEFANSRLVACVTCLASPPARHGNALR</sequence>
<dbReference type="EMBL" id="CM003535">
    <property type="protein sequence ID" value="RCV37108.1"/>
    <property type="molecule type" value="Genomic_DNA"/>
</dbReference>